<proteinExistence type="predicted"/>
<dbReference type="PROSITE" id="PS01124">
    <property type="entry name" value="HTH_ARAC_FAMILY_2"/>
    <property type="match status" value="1"/>
</dbReference>
<name>A0ABS4E5R7_9HYPH</name>
<keyword evidence="2" id="KW-0238">DNA-binding</keyword>
<dbReference type="EMBL" id="JAGGJU010000016">
    <property type="protein sequence ID" value="MBP1853251.1"/>
    <property type="molecule type" value="Genomic_DNA"/>
</dbReference>
<evidence type="ECO:0000313" key="6">
    <source>
        <dbReference type="Proteomes" id="UP000759443"/>
    </source>
</evidence>
<gene>
    <name evidence="5" type="ORF">J2Z17_004712</name>
</gene>
<protein>
    <submittedName>
        <fullName evidence="5">AraC-like DNA-binding protein</fullName>
    </submittedName>
</protein>
<feature type="domain" description="HTH araC/xylS-type" evidence="4">
    <location>
        <begin position="197"/>
        <end position="295"/>
    </location>
</feature>
<keyword evidence="3" id="KW-0804">Transcription</keyword>
<dbReference type="SMART" id="SM00342">
    <property type="entry name" value="HTH_ARAC"/>
    <property type="match status" value="1"/>
</dbReference>
<keyword evidence="1" id="KW-0805">Transcription regulation</keyword>
<dbReference type="InterPro" id="IPR050204">
    <property type="entry name" value="AraC_XylS_family_regulators"/>
</dbReference>
<accession>A0ABS4E5R7</accession>
<evidence type="ECO:0000313" key="5">
    <source>
        <dbReference type="EMBL" id="MBP1853251.1"/>
    </source>
</evidence>
<keyword evidence="6" id="KW-1185">Reference proteome</keyword>
<evidence type="ECO:0000256" key="1">
    <source>
        <dbReference type="ARBA" id="ARBA00023015"/>
    </source>
</evidence>
<evidence type="ECO:0000256" key="3">
    <source>
        <dbReference type="ARBA" id="ARBA00023163"/>
    </source>
</evidence>
<dbReference type="Proteomes" id="UP000759443">
    <property type="component" value="Unassembled WGS sequence"/>
</dbReference>
<sequence length="300" mass="33015">MLTRVKLDSFLTCAFDVGGKSAIVFPRAEALRFKVILQGECWLSVEGDDTCYRLRAGDCFLVSHGRSFVLSTRKSDNQTVYAENLIHSRNEDGVIVHEGGGDILSIGSVFKFQGHFSRLILKSLPPVIHLPSDLDQAAVLRWSLERFGAEFRGTAAGRALMMGNLAPIILLQTLRVYARLTPAKESWLIALSHPKLSKAIEAMHADCGRKWTVASLAAISGMSRAGFAQNFKKYVGAAPKEYLLYWRMQVACNLLEKGELASAEIAHEVGYESESAFSSAFKKVLGLRPGRYVSDRTGLA</sequence>
<evidence type="ECO:0000256" key="2">
    <source>
        <dbReference type="ARBA" id="ARBA00023125"/>
    </source>
</evidence>
<comment type="caution">
    <text evidence="5">The sequence shown here is derived from an EMBL/GenBank/DDBJ whole genome shotgun (WGS) entry which is preliminary data.</text>
</comment>
<organism evidence="5 6">
    <name type="scientific">Rhizobium halophytocola</name>
    <dbReference type="NCBI Taxonomy" id="735519"/>
    <lineage>
        <taxon>Bacteria</taxon>
        <taxon>Pseudomonadati</taxon>
        <taxon>Pseudomonadota</taxon>
        <taxon>Alphaproteobacteria</taxon>
        <taxon>Hyphomicrobiales</taxon>
        <taxon>Rhizobiaceae</taxon>
        <taxon>Rhizobium/Agrobacterium group</taxon>
        <taxon>Rhizobium</taxon>
    </lineage>
</organism>
<dbReference type="Pfam" id="PF12833">
    <property type="entry name" value="HTH_18"/>
    <property type="match status" value="1"/>
</dbReference>
<dbReference type="InterPro" id="IPR018060">
    <property type="entry name" value="HTH_AraC"/>
</dbReference>
<reference evidence="5 6" key="1">
    <citation type="submission" date="2021-03" db="EMBL/GenBank/DDBJ databases">
        <title>Genomic Encyclopedia of Type Strains, Phase IV (KMG-IV): sequencing the most valuable type-strain genomes for metagenomic binning, comparative biology and taxonomic classification.</title>
        <authorList>
            <person name="Goeker M."/>
        </authorList>
    </citation>
    <scope>NUCLEOTIDE SEQUENCE [LARGE SCALE GENOMIC DNA]</scope>
    <source>
        <strain evidence="5 6">DSM 21600</strain>
    </source>
</reference>
<evidence type="ECO:0000259" key="4">
    <source>
        <dbReference type="PROSITE" id="PS01124"/>
    </source>
</evidence>
<dbReference type="InterPro" id="IPR032783">
    <property type="entry name" value="AraC_lig"/>
</dbReference>
<dbReference type="PANTHER" id="PTHR46796">
    <property type="entry name" value="HTH-TYPE TRANSCRIPTIONAL ACTIVATOR RHAS-RELATED"/>
    <property type="match status" value="1"/>
</dbReference>
<dbReference type="SUPFAM" id="SSF46689">
    <property type="entry name" value="Homeodomain-like"/>
    <property type="match status" value="2"/>
</dbReference>
<dbReference type="Pfam" id="PF12852">
    <property type="entry name" value="Cupin_6"/>
    <property type="match status" value="1"/>
</dbReference>
<dbReference type="InterPro" id="IPR009057">
    <property type="entry name" value="Homeodomain-like_sf"/>
</dbReference>
<dbReference type="Gene3D" id="1.10.10.60">
    <property type="entry name" value="Homeodomain-like"/>
    <property type="match status" value="2"/>
</dbReference>
<dbReference type="PANTHER" id="PTHR46796:SF7">
    <property type="entry name" value="ARAC FAMILY TRANSCRIPTIONAL REGULATOR"/>
    <property type="match status" value="1"/>
</dbReference>